<dbReference type="SUPFAM" id="SSF81301">
    <property type="entry name" value="Nucleotidyltransferase"/>
    <property type="match status" value="1"/>
</dbReference>
<dbReference type="Gene3D" id="3.30.460.10">
    <property type="entry name" value="Beta Polymerase, domain 2"/>
    <property type="match status" value="1"/>
</dbReference>
<reference evidence="2 3" key="1">
    <citation type="submission" date="2021-03" db="EMBL/GenBank/DDBJ databases">
        <title>Metabolic Capacity of the Antarctic Cyanobacterium Phormidium pseudopriestleyi that Sustains Oxygenic Photosynthesis in the Presence of Hydrogen Sulfide.</title>
        <authorList>
            <person name="Lumian J.E."/>
            <person name="Jungblut A.D."/>
            <person name="Dillon M.L."/>
            <person name="Hawes I."/>
            <person name="Doran P.T."/>
            <person name="Mackey T.J."/>
            <person name="Dick G.J."/>
            <person name="Grettenberger C.L."/>
            <person name="Sumner D.Y."/>
        </authorList>
    </citation>
    <scope>NUCLEOTIDE SEQUENCE [LARGE SCALE GENOMIC DNA]</scope>
    <source>
        <strain evidence="2 3">FRX01</strain>
    </source>
</reference>
<dbReference type="Proteomes" id="UP000664844">
    <property type="component" value="Unassembled WGS sequence"/>
</dbReference>
<name>A0ABS3FNL2_9CYAN</name>
<dbReference type="EMBL" id="JAFLQW010000170">
    <property type="protein sequence ID" value="MBO0348708.1"/>
    <property type="molecule type" value="Genomic_DNA"/>
</dbReference>
<dbReference type="CDD" id="cd05403">
    <property type="entry name" value="NT_KNTase_like"/>
    <property type="match status" value="1"/>
</dbReference>
<keyword evidence="3" id="KW-1185">Reference proteome</keyword>
<dbReference type="PANTHER" id="PTHR33933">
    <property type="entry name" value="NUCLEOTIDYLTRANSFERASE"/>
    <property type="match status" value="1"/>
</dbReference>
<dbReference type="InterPro" id="IPR002934">
    <property type="entry name" value="Polymerase_NTP_transf_dom"/>
</dbReference>
<gene>
    <name evidence="2" type="ORF">J0895_06255</name>
</gene>
<organism evidence="2 3">
    <name type="scientific">Phormidium pseudopriestleyi FRX01</name>
    <dbReference type="NCBI Taxonomy" id="1759528"/>
    <lineage>
        <taxon>Bacteria</taxon>
        <taxon>Bacillati</taxon>
        <taxon>Cyanobacteriota</taxon>
        <taxon>Cyanophyceae</taxon>
        <taxon>Oscillatoriophycideae</taxon>
        <taxon>Oscillatoriales</taxon>
        <taxon>Oscillatoriaceae</taxon>
        <taxon>Phormidium</taxon>
    </lineage>
</organism>
<evidence type="ECO:0000259" key="1">
    <source>
        <dbReference type="Pfam" id="PF01909"/>
    </source>
</evidence>
<accession>A0ABS3FNL2</accession>
<dbReference type="InterPro" id="IPR052548">
    <property type="entry name" value="Type_VII_TA_antitoxin"/>
</dbReference>
<proteinExistence type="predicted"/>
<comment type="caution">
    <text evidence="2">The sequence shown here is derived from an EMBL/GenBank/DDBJ whole genome shotgun (WGS) entry which is preliminary data.</text>
</comment>
<dbReference type="InterPro" id="IPR043519">
    <property type="entry name" value="NT_sf"/>
</dbReference>
<protein>
    <submittedName>
        <fullName evidence="2">Nucleotidyltransferase domain-containing protein</fullName>
    </submittedName>
</protein>
<dbReference type="PANTHER" id="PTHR33933:SF1">
    <property type="entry name" value="PROTEIN ADENYLYLTRANSFERASE MNTA-RELATED"/>
    <property type="match status" value="1"/>
</dbReference>
<sequence>MNQKELLDRLKRTVREVEPQAEIILFGSRARGDAASDSDWDFLILLNGEVNPDRSLAVRDRLYDLEWDCGEVLTSIVRSRQDWQTPLYQSTSFYKSIQQDGICL</sequence>
<evidence type="ECO:0000313" key="2">
    <source>
        <dbReference type="EMBL" id="MBO0348708.1"/>
    </source>
</evidence>
<evidence type="ECO:0000313" key="3">
    <source>
        <dbReference type="Proteomes" id="UP000664844"/>
    </source>
</evidence>
<feature type="domain" description="Polymerase nucleotidyl transferase" evidence="1">
    <location>
        <begin position="7"/>
        <end position="55"/>
    </location>
</feature>
<dbReference type="Pfam" id="PF01909">
    <property type="entry name" value="NTP_transf_2"/>
    <property type="match status" value="1"/>
</dbReference>